<protein>
    <submittedName>
        <fullName evidence="1">Uncharacterized protein</fullName>
    </submittedName>
</protein>
<evidence type="ECO:0000313" key="1">
    <source>
        <dbReference type="EMBL" id="RKG55297.1"/>
    </source>
</evidence>
<dbReference type="AlphaFoldDB" id="A0A3A8G897"/>
<name>A0A3A8G897_9GAMM</name>
<evidence type="ECO:0000313" key="2">
    <source>
        <dbReference type="Proteomes" id="UP000281084"/>
    </source>
</evidence>
<dbReference type="EMBL" id="RAXZ01000002">
    <property type="protein sequence ID" value="RKG55297.1"/>
    <property type="molecule type" value="Genomic_DNA"/>
</dbReference>
<accession>A0A3A8G897</accession>
<organism evidence="1 2">
    <name type="scientific">Acinetobacter cumulans</name>
    <dbReference type="NCBI Taxonomy" id="2136182"/>
    <lineage>
        <taxon>Bacteria</taxon>
        <taxon>Pseudomonadati</taxon>
        <taxon>Pseudomonadota</taxon>
        <taxon>Gammaproteobacteria</taxon>
        <taxon>Moraxellales</taxon>
        <taxon>Moraxellaceae</taxon>
        <taxon>Acinetobacter</taxon>
    </lineage>
</organism>
<dbReference type="Proteomes" id="UP000281084">
    <property type="component" value="Unassembled WGS sequence"/>
</dbReference>
<dbReference type="RefSeq" id="WP_120366795.1">
    <property type="nucleotide sequence ID" value="NZ_RAXZ01000002.1"/>
</dbReference>
<reference evidence="1 2" key="1">
    <citation type="submission" date="2018-09" db="EMBL/GenBank/DDBJ databases">
        <title>The draft genome of Acinetobacter spp. strains.</title>
        <authorList>
            <person name="Qin J."/>
            <person name="Feng Y."/>
            <person name="Zong Z."/>
        </authorList>
    </citation>
    <scope>NUCLEOTIDE SEQUENCE [LARGE SCALE GENOMIC DNA]</scope>
    <source>
        <strain evidence="1 2">WCHAc060002</strain>
    </source>
</reference>
<proteinExistence type="predicted"/>
<comment type="caution">
    <text evidence="1">The sequence shown here is derived from an EMBL/GenBank/DDBJ whole genome shotgun (WGS) entry which is preliminary data.</text>
</comment>
<sequence>MRFLDDFNTEQKDHQIHLDLSLSDTDLHKTLFNYCVERQPEVLVAHGIEADHVLRLLDPLSIHCGAIALQHPTFKHVNIEQLNSQYGVIIQLDPEHPHYESLNQRFTIIPPAEDFEQAVQFLKNTYMLSPIDPKDFID</sequence>
<gene>
    <name evidence="1" type="ORF">D7V64_03020</name>
</gene>